<dbReference type="PANTHER" id="PTHR35864">
    <property type="entry name" value="ZINC METALLOPROTEASE MJ0611-RELATED"/>
    <property type="match status" value="1"/>
</dbReference>
<protein>
    <recommendedName>
        <fullName evidence="6">Peptidase M50 domain-containing protein</fullName>
    </recommendedName>
</protein>
<dbReference type="AlphaFoldDB" id="A0A382EVZ5"/>
<dbReference type="InterPro" id="IPR052348">
    <property type="entry name" value="Metallopeptidase_M50B"/>
</dbReference>
<accession>A0A382EVZ5</accession>
<gene>
    <name evidence="7" type="ORF">METZ01_LOCUS207403</name>
</gene>
<evidence type="ECO:0000256" key="4">
    <source>
        <dbReference type="ARBA" id="ARBA00023136"/>
    </source>
</evidence>
<keyword evidence="2 5" id="KW-0812">Transmembrane</keyword>
<evidence type="ECO:0000256" key="1">
    <source>
        <dbReference type="ARBA" id="ARBA00004141"/>
    </source>
</evidence>
<dbReference type="PANTHER" id="PTHR35864:SF1">
    <property type="entry name" value="ZINC METALLOPROTEASE YWHC-RELATED"/>
    <property type="match status" value="1"/>
</dbReference>
<feature type="domain" description="Peptidase M50" evidence="6">
    <location>
        <begin position="21"/>
        <end position="67"/>
    </location>
</feature>
<evidence type="ECO:0000256" key="3">
    <source>
        <dbReference type="ARBA" id="ARBA00022989"/>
    </source>
</evidence>
<evidence type="ECO:0000259" key="6">
    <source>
        <dbReference type="Pfam" id="PF02163"/>
    </source>
</evidence>
<keyword evidence="3 5" id="KW-1133">Transmembrane helix</keyword>
<dbReference type="EMBL" id="UINC01046479">
    <property type="protein sequence ID" value="SVB54549.1"/>
    <property type="molecule type" value="Genomic_DNA"/>
</dbReference>
<evidence type="ECO:0000313" key="7">
    <source>
        <dbReference type="EMBL" id="SVB54549.1"/>
    </source>
</evidence>
<proteinExistence type="predicted"/>
<organism evidence="7">
    <name type="scientific">marine metagenome</name>
    <dbReference type="NCBI Taxonomy" id="408172"/>
    <lineage>
        <taxon>unclassified sequences</taxon>
        <taxon>metagenomes</taxon>
        <taxon>ecological metagenomes</taxon>
    </lineage>
</organism>
<comment type="subcellular location">
    <subcellularLocation>
        <location evidence="1">Membrane</location>
        <topology evidence="1">Multi-pass membrane protein</topology>
    </subcellularLocation>
</comment>
<dbReference type="InterPro" id="IPR008915">
    <property type="entry name" value="Peptidase_M50"/>
</dbReference>
<sequence>ALALILALMIRIQLIPDLVLQVDIIASFIYILINVNILLGVFNLLPLPPLDGFKVVLGFLPTRLAHSVSGFERYGAIPLFGILIVDMAFEKINIFNTLIGKPVGFTVELMLNITGRV</sequence>
<name>A0A382EVZ5_9ZZZZ</name>
<evidence type="ECO:0000256" key="5">
    <source>
        <dbReference type="SAM" id="Phobius"/>
    </source>
</evidence>
<dbReference type="GO" id="GO:0006508">
    <property type="term" value="P:proteolysis"/>
    <property type="evidence" value="ECO:0007669"/>
    <property type="project" value="InterPro"/>
</dbReference>
<dbReference type="GO" id="GO:0016020">
    <property type="term" value="C:membrane"/>
    <property type="evidence" value="ECO:0007669"/>
    <property type="project" value="UniProtKB-SubCell"/>
</dbReference>
<keyword evidence="4 5" id="KW-0472">Membrane</keyword>
<reference evidence="7" key="1">
    <citation type="submission" date="2018-05" db="EMBL/GenBank/DDBJ databases">
        <authorList>
            <person name="Lanie J.A."/>
            <person name="Ng W.-L."/>
            <person name="Kazmierczak K.M."/>
            <person name="Andrzejewski T.M."/>
            <person name="Davidsen T.M."/>
            <person name="Wayne K.J."/>
            <person name="Tettelin H."/>
            <person name="Glass J.I."/>
            <person name="Rusch D."/>
            <person name="Podicherti R."/>
            <person name="Tsui H.-C.T."/>
            <person name="Winkler M.E."/>
        </authorList>
    </citation>
    <scope>NUCLEOTIDE SEQUENCE</scope>
</reference>
<feature type="transmembrane region" description="Helical" evidence="5">
    <location>
        <begin position="24"/>
        <end position="45"/>
    </location>
</feature>
<feature type="non-terminal residue" evidence="7">
    <location>
        <position position="1"/>
    </location>
</feature>
<evidence type="ECO:0000256" key="2">
    <source>
        <dbReference type="ARBA" id="ARBA00022692"/>
    </source>
</evidence>
<dbReference type="Pfam" id="PF02163">
    <property type="entry name" value="Peptidase_M50"/>
    <property type="match status" value="1"/>
</dbReference>